<accession>A0A4Z2JHE4</accession>
<name>A0A4Z2JHE4_9TELE</name>
<sequence length="120" mass="12737">MSTDDPGFGPRGVLWAVPCRHGQKAAAPPPEMSVHAPRLTELLRARADVAPGVGQLACKGDSLSRRVTGARQQSTASFSLGLRVAMATPAVQSVPARQRTQKYSGARVLRVLVRVRLAAI</sequence>
<dbReference type="EMBL" id="SRLO01000001">
    <property type="protein sequence ID" value="TNN89705.1"/>
    <property type="molecule type" value="Genomic_DNA"/>
</dbReference>
<protein>
    <submittedName>
        <fullName evidence="1">Uncharacterized protein</fullName>
    </submittedName>
</protein>
<evidence type="ECO:0000313" key="1">
    <source>
        <dbReference type="EMBL" id="TNN89705.1"/>
    </source>
</evidence>
<reference evidence="1 2" key="1">
    <citation type="submission" date="2019-03" db="EMBL/GenBank/DDBJ databases">
        <title>First draft genome of Liparis tanakae, snailfish: a comprehensive survey of snailfish specific genes.</title>
        <authorList>
            <person name="Kim W."/>
            <person name="Song I."/>
            <person name="Jeong J.-H."/>
            <person name="Kim D."/>
            <person name="Kim S."/>
            <person name="Ryu S."/>
            <person name="Song J.Y."/>
            <person name="Lee S.K."/>
        </authorList>
    </citation>
    <scope>NUCLEOTIDE SEQUENCE [LARGE SCALE GENOMIC DNA]</scope>
    <source>
        <tissue evidence="1">Muscle</tissue>
    </source>
</reference>
<dbReference type="Proteomes" id="UP000314294">
    <property type="component" value="Unassembled WGS sequence"/>
</dbReference>
<evidence type="ECO:0000313" key="2">
    <source>
        <dbReference type="Proteomes" id="UP000314294"/>
    </source>
</evidence>
<comment type="caution">
    <text evidence="1">The sequence shown here is derived from an EMBL/GenBank/DDBJ whole genome shotgun (WGS) entry which is preliminary data.</text>
</comment>
<gene>
    <name evidence="1" type="ORF">EYF80_000308</name>
</gene>
<dbReference type="AlphaFoldDB" id="A0A4Z2JHE4"/>
<organism evidence="1 2">
    <name type="scientific">Liparis tanakae</name>
    <name type="common">Tanaka's snailfish</name>
    <dbReference type="NCBI Taxonomy" id="230148"/>
    <lineage>
        <taxon>Eukaryota</taxon>
        <taxon>Metazoa</taxon>
        <taxon>Chordata</taxon>
        <taxon>Craniata</taxon>
        <taxon>Vertebrata</taxon>
        <taxon>Euteleostomi</taxon>
        <taxon>Actinopterygii</taxon>
        <taxon>Neopterygii</taxon>
        <taxon>Teleostei</taxon>
        <taxon>Neoteleostei</taxon>
        <taxon>Acanthomorphata</taxon>
        <taxon>Eupercaria</taxon>
        <taxon>Perciformes</taxon>
        <taxon>Cottioidei</taxon>
        <taxon>Cottales</taxon>
        <taxon>Liparidae</taxon>
        <taxon>Liparis</taxon>
    </lineage>
</organism>
<keyword evidence="2" id="KW-1185">Reference proteome</keyword>
<proteinExistence type="predicted"/>